<protein>
    <submittedName>
        <fullName evidence="1">Uncharacterized protein</fullName>
    </submittedName>
</protein>
<comment type="caution">
    <text evidence="1">The sequence shown here is derived from an EMBL/GenBank/DDBJ whole genome shotgun (WGS) entry which is preliminary data.</text>
</comment>
<sequence length="53" mass="5796">MDAAAPRRCIRRRATTPRVVSDPAMVCHSLVAIRVTDLPNGGVWRTMSCEGTL</sequence>
<dbReference type="Proteomes" id="UP001500326">
    <property type="component" value="Unassembled WGS sequence"/>
</dbReference>
<evidence type="ECO:0000313" key="2">
    <source>
        <dbReference type="Proteomes" id="UP001500326"/>
    </source>
</evidence>
<organism evidence="1 2">
    <name type="scientific">Microbacterium pumilum</name>
    <dbReference type="NCBI Taxonomy" id="344165"/>
    <lineage>
        <taxon>Bacteria</taxon>
        <taxon>Bacillati</taxon>
        <taxon>Actinomycetota</taxon>
        <taxon>Actinomycetes</taxon>
        <taxon>Micrococcales</taxon>
        <taxon>Microbacteriaceae</taxon>
        <taxon>Microbacterium</taxon>
    </lineage>
</organism>
<dbReference type="EMBL" id="BAAAOH010000001">
    <property type="protein sequence ID" value="GAA1980096.1"/>
    <property type="molecule type" value="Genomic_DNA"/>
</dbReference>
<evidence type="ECO:0000313" key="1">
    <source>
        <dbReference type="EMBL" id="GAA1980096.1"/>
    </source>
</evidence>
<reference evidence="1 2" key="1">
    <citation type="journal article" date="2019" name="Int. J. Syst. Evol. Microbiol.">
        <title>The Global Catalogue of Microorganisms (GCM) 10K type strain sequencing project: providing services to taxonomists for standard genome sequencing and annotation.</title>
        <authorList>
            <consortium name="The Broad Institute Genomics Platform"/>
            <consortium name="The Broad Institute Genome Sequencing Center for Infectious Disease"/>
            <person name="Wu L."/>
            <person name="Ma J."/>
        </authorList>
    </citation>
    <scope>NUCLEOTIDE SEQUENCE [LARGE SCALE GENOMIC DNA]</scope>
    <source>
        <strain evidence="1 2">JCM 14902</strain>
    </source>
</reference>
<accession>A0ABN2S4V3</accession>
<proteinExistence type="predicted"/>
<name>A0ABN2S4V3_9MICO</name>
<keyword evidence="2" id="KW-1185">Reference proteome</keyword>
<gene>
    <name evidence="1" type="ORF">GCM10009777_11910</name>
</gene>